<dbReference type="EMBL" id="BTSX01000004">
    <property type="protein sequence ID" value="GMS92168.1"/>
    <property type="molecule type" value="Genomic_DNA"/>
</dbReference>
<evidence type="ECO:0008006" key="4">
    <source>
        <dbReference type="Google" id="ProtNLM"/>
    </source>
</evidence>
<feature type="non-terminal residue" evidence="2">
    <location>
        <position position="260"/>
    </location>
</feature>
<gene>
    <name evidence="2" type="ORF">PENTCL1PPCAC_14343</name>
</gene>
<sequence>MFNARSNSLIAELDVVVFDAGDVVVDGAGIIRIIKYKLCYQQPVYQCTDNIVCNKNRLVALVSGKWTIPLKNVRSRACVSRVLELLRHFNRAVDKALEVVFADVAHAGEVFLGDFDVLAGVRLDGVSGSVVDSHHYVNAVHLHESVGVHARRGHQTTQTCLQGALKAAIHVVAHHTILLHDRSRLLHVIDELGQSLGGIESIGGEVGVETTLGFLLFIRRAGAGVVGLDLERLGEKVAGLEREAGRSNSEKAEGDKKSNP</sequence>
<evidence type="ECO:0000256" key="1">
    <source>
        <dbReference type="SAM" id="MobiDB-lite"/>
    </source>
</evidence>
<evidence type="ECO:0000313" key="2">
    <source>
        <dbReference type="EMBL" id="GMS92168.1"/>
    </source>
</evidence>
<protein>
    <recommendedName>
        <fullName evidence="4">Ribosomal protein</fullName>
    </recommendedName>
</protein>
<feature type="region of interest" description="Disordered" evidence="1">
    <location>
        <begin position="239"/>
        <end position="260"/>
    </location>
</feature>
<organism evidence="2 3">
    <name type="scientific">Pristionchus entomophagus</name>
    <dbReference type="NCBI Taxonomy" id="358040"/>
    <lineage>
        <taxon>Eukaryota</taxon>
        <taxon>Metazoa</taxon>
        <taxon>Ecdysozoa</taxon>
        <taxon>Nematoda</taxon>
        <taxon>Chromadorea</taxon>
        <taxon>Rhabditida</taxon>
        <taxon>Rhabditina</taxon>
        <taxon>Diplogasteromorpha</taxon>
        <taxon>Diplogasteroidea</taxon>
        <taxon>Neodiplogasteridae</taxon>
        <taxon>Pristionchus</taxon>
    </lineage>
</organism>
<comment type="caution">
    <text evidence="2">The sequence shown here is derived from an EMBL/GenBank/DDBJ whole genome shotgun (WGS) entry which is preliminary data.</text>
</comment>
<proteinExistence type="predicted"/>
<dbReference type="AlphaFoldDB" id="A0AAV5TDL7"/>
<keyword evidence="3" id="KW-1185">Reference proteome</keyword>
<name>A0AAV5TDL7_9BILA</name>
<accession>A0AAV5TDL7</accession>
<dbReference type="Proteomes" id="UP001432027">
    <property type="component" value="Unassembled WGS sequence"/>
</dbReference>
<evidence type="ECO:0000313" key="3">
    <source>
        <dbReference type="Proteomes" id="UP001432027"/>
    </source>
</evidence>
<reference evidence="2" key="1">
    <citation type="submission" date="2023-10" db="EMBL/GenBank/DDBJ databases">
        <title>Genome assembly of Pristionchus species.</title>
        <authorList>
            <person name="Yoshida K."/>
            <person name="Sommer R.J."/>
        </authorList>
    </citation>
    <scope>NUCLEOTIDE SEQUENCE</scope>
    <source>
        <strain evidence="2">RS0144</strain>
    </source>
</reference>